<comment type="similarity">
    <text evidence="1">Belongs to the carbohydrate kinase pfkB family.</text>
</comment>
<dbReference type="SMART" id="SM00420">
    <property type="entry name" value="HTH_DEOR"/>
    <property type="match status" value="1"/>
</dbReference>
<dbReference type="GO" id="GO:0019303">
    <property type="term" value="P:D-ribose catabolic process"/>
    <property type="evidence" value="ECO:0007669"/>
    <property type="project" value="UniProtKB-UniRule"/>
</dbReference>
<comment type="pathway">
    <text evidence="14">Carbohydrate metabolism; D-ribose degradation; D-ribose 5-phosphate from beta-D-ribopyranose: step 2/2.</text>
</comment>
<dbReference type="NCBIfam" id="TIGR02152">
    <property type="entry name" value="D_ribokin_bact"/>
    <property type="match status" value="1"/>
</dbReference>
<feature type="binding site" evidence="14">
    <location>
        <position position="384"/>
    </location>
    <ligand>
        <name>K(+)</name>
        <dbReference type="ChEBI" id="CHEBI:29103"/>
    </ligand>
</feature>
<dbReference type="EMBL" id="WABS01000004">
    <property type="protein sequence ID" value="MBI0553468.1"/>
    <property type="molecule type" value="Genomic_DNA"/>
</dbReference>
<evidence type="ECO:0000259" key="15">
    <source>
        <dbReference type="PROSITE" id="PS51000"/>
    </source>
</evidence>
<dbReference type="STRING" id="1905730.W5S_4283"/>
<feature type="binding site" evidence="14">
    <location>
        <position position="239"/>
    </location>
    <ligand>
        <name>substrate</name>
    </ligand>
</feature>
<dbReference type="InterPro" id="IPR002173">
    <property type="entry name" value="Carboh/pur_kinase_PfkB_CS"/>
</dbReference>
<dbReference type="InterPro" id="IPR011877">
    <property type="entry name" value="Ribokinase"/>
</dbReference>
<dbReference type="EMBL" id="CP003415">
    <property type="protein sequence ID" value="AFI92339.1"/>
    <property type="molecule type" value="Genomic_DNA"/>
</dbReference>
<dbReference type="InterPro" id="IPR011611">
    <property type="entry name" value="PfkB_dom"/>
</dbReference>
<dbReference type="GeneID" id="45851906"/>
<comment type="function">
    <text evidence="14">Catalyzes the phosphorylation of ribose at O-5 in a reaction requiring ATP and magnesium. The resulting D-ribose-5-phosphate can then be used either for sythesis of nucleotides, histidine, and tryptophan, or as a component of the pentose phosphate pathway.</text>
</comment>
<dbReference type="KEGG" id="ppar:A8F97_20865"/>
<comment type="similarity">
    <text evidence="14">Belongs to the carbohydrate kinase PfkB family. Ribokinase subfamily.</text>
</comment>
<dbReference type="CDD" id="cd01174">
    <property type="entry name" value="ribokinase"/>
    <property type="match status" value="1"/>
</dbReference>
<evidence type="ECO:0000256" key="10">
    <source>
        <dbReference type="ARBA" id="ARBA00022958"/>
    </source>
</evidence>
<feature type="binding site" evidence="14">
    <location>
        <position position="351"/>
    </location>
    <ligand>
        <name>substrate</name>
    </ligand>
</feature>
<keyword evidence="12" id="KW-0804">Transcription</keyword>
<keyword evidence="14" id="KW-0963">Cytoplasm</keyword>
<dbReference type="GO" id="GO:0046872">
    <property type="term" value="F:metal ion binding"/>
    <property type="evidence" value="ECO:0007669"/>
    <property type="project" value="UniProtKB-KW"/>
</dbReference>
<evidence type="ECO:0000256" key="14">
    <source>
        <dbReference type="HAMAP-Rule" id="MF_01987"/>
    </source>
</evidence>
<evidence type="ECO:0000313" key="17">
    <source>
        <dbReference type="EMBL" id="MBI0553468.1"/>
    </source>
</evidence>
<feature type="binding site" evidence="14">
    <location>
        <begin position="319"/>
        <end position="324"/>
    </location>
    <ligand>
        <name>ATP</name>
        <dbReference type="ChEBI" id="CHEBI:30616"/>
    </ligand>
</feature>
<keyword evidence="9 14" id="KW-0460">Magnesium</keyword>
<reference evidence="17" key="5">
    <citation type="submission" date="2024-05" db="EMBL/GenBank/DDBJ databases">
        <title>Identification of Pectobacterium versatile causing blackleg of potato from New York State with a whole genome sequencing approach.</title>
        <authorList>
            <person name="Ma X."/>
            <person name="Swingle B."/>
        </authorList>
    </citation>
    <scope>NUCLEOTIDE SEQUENCE</scope>
    <source>
        <strain evidence="17">NY1588A</strain>
    </source>
</reference>
<feature type="binding site" evidence="14">
    <location>
        <position position="283"/>
    </location>
    <ligand>
        <name>ATP</name>
        <dbReference type="ChEBI" id="CHEBI:30616"/>
    </ligand>
</feature>
<protein>
    <recommendedName>
        <fullName evidence="3 14">Ribokinase</fullName>
        <shortName evidence="14">RK</shortName>
        <ecNumber evidence="2 14">2.7.1.15</ecNumber>
    </recommendedName>
</protein>
<dbReference type="PRINTS" id="PR00990">
    <property type="entry name" value="RIBOKINASE"/>
</dbReference>
<feature type="binding site" evidence="14">
    <location>
        <position position="347"/>
    </location>
    <ligand>
        <name>K(+)</name>
        <dbReference type="ChEBI" id="CHEBI:29103"/>
    </ligand>
</feature>
<keyword evidence="10 14" id="KW-0630">Potassium</keyword>
<keyword evidence="21" id="KW-1185">Reference proteome</keyword>
<keyword evidence="8 14" id="KW-0067">ATP-binding</keyword>
<keyword evidence="11" id="KW-0805">Transcription regulation</keyword>
<dbReference type="eggNOG" id="COG0524">
    <property type="taxonomic scope" value="Bacteria"/>
</dbReference>
<evidence type="ECO:0000256" key="2">
    <source>
        <dbReference type="ARBA" id="ARBA00012035"/>
    </source>
</evidence>
<comment type="caution">
    <text evidence="14">Lacks conserved residue(s) required for the propagation of feature annotation.</text>
</comment>
<keyword evidence="5 14" id="KW-0479">Metal-binding</keyword>
<comment type="cofactor">
    <cofactor evidence="14">
        <name>Mg(2+)</name>
        <dbReference type="ChEBI" id="CHEBI:18420"/>
    </cofactor>
    <text evidence="14">Requires a divalent cation, most likely magnesium in vivo, as an electrophilic catalyst to aid phosphoryl group transfer. It is the chelate of the metal and the nucleotide that is the actual substrate.</text>
</comment>
<dbReference type="OrthoDB" id="9776822at2"/>
<evidence type="ECO:0000256" key="11">
    <source>
        <dbReference type="ARBA" id="ARBA00023015"/>
    </source>
</evidence>
<evidence type="ECO:0000256" key="13">
    <source>
        <dbReference type="ARBA" id="ARBA00023277"/>
    </source>
</evidence>
<dbReference type="Proteomes" id="UP000269665">
    <property type="component" value="Unassembled WGS sequence"/>
</dbReference>
<dbReference type="Proteomes" id="UP001194579">
    <property type="component" value="Unassembled WGS sequence"/>
</dbReference>
<dbReference type="GO" id="GO:0003700">
    <property type="term" value="F:DNA-binding transcription factor activity"/>
    <property type="evidence" value="ECO:0007669"/>
    <property type="project" value="InterPro"/>
</dbReference>
<evidence type="ECO:0000313" key="16">
    <source>
        <dbReference type="EMBL" id="AFI92339.1"/>
    </source>
</evidence>
<keyword evidence="6 14" id="KW-0547">Nucleotide-binding</keyword>
<comment type="catalytic activity">
    <reaction evidence="14">
        <text>D-ribose + ATP = D-ribose 5-phosphate + ADP + H(+)</text>
        <dbReference type="Rhea" id="RHEA:13697"/>
        <dbReference type="ChEBI" id="CHEBI:15378"/>
        <dbReference type="ChEBI" id="CHEBI:30616"/>
        <dbReference type="ChEBI" id="CHEBI:47013"/>
        <dbReference type="ChEBI" id="CHEBI:78346"/>
        <dbReference type="ChEBI" id="CHEBI:456216"/>
        <dbReference type="EC" id="2.7.1.15"/>
    </reaction>
</comment>
<evidence type="ECO:0000313" key="21">
    <source>
        <dbReference type="Proteomes" id="UP001194579"/>
    </source>
</evidence>
<reference evidence="16 19" key="1">
    <citation type="journal article" date="2012" name="J. Bacteriol.">
        <title>Genome sequence of Pectobacterium sp. strain SCC3193.</title>
        <authorList>
            <person name="Koskinen J.P."/>
            <person name="Laine P."/>
            <person name="Niemi O."/>
            <person name="Nykyri J."/>
            <person name="Harjunpaa H."/>
            <person name="Auvinen P."/>
            <person name="Paulin L."/>
            <person name="Pirhonen M."/>
            <person name="Palva T."/>
            <person name="Holm L."/>
        </authorList>
    </citation>
    <scope>NUCLEOTIDE SEQUENCE [LARGE SCALE GENOMIC DNA]</scope>
    <source>
        <strain evidence="16 19">SCC3193</strain>
    </source>
</reference>
<evidence type="ECO:0000313" key="19">
    <source>
        <dbReference type="Proteomes" id="UP000008044"/>
    </source>
</evidence>
<evidence type="ECO:0000256" key="1">
    <source>
        <dbReference type="ARBA" id="ARBA00005380"/>
    </source>
</evidence>
<dbReference type="Gene3D" id="1.10.10.10">
    <property type="entry name" value="Winged helix-like DNA-binding domain superfamily/Winged helix DNA-binding domain"/>
    <property type="match status" value="1"/>
</dbReference>
<dbReference type="OMA" id="TFCGYFA"/>
<evidence type="ECO:0000256" key="7">
    <source>
        <dbReference type="ARBA" id="ARBA00022777"/>
    </source>
</evidence>
<dbReference type="HOGENOM" id="CLU_027634_2_3_6"/>
<evidence type="ECO:0000256" key="4">
    <source>
        <dbReference type="ARBA" id="ARBA00022679"/>
    </source>
</evidence>
<dbReference type="HAMAP" id="MF_01987">
    <property type="entry name" value="Ribokinase"/>
    <property type="match status" value="1"/>
</dbReference>
<dbReference type="EC" id="2.7.1.15" evidence="2 14"/>
<feature type="binding site" evidence="14">
    <location>
        <begin position="137"/>
        <end position="141"/>
    </location>
    <ligand>
        <name>substrate</name>
    </ligand>
</feature>
<dbReference type="InterPro" id="IPR036388">
    <property type="entry name" value="WH-like_DNA-bd_sf"/>
</dbReference>
<organism evidence="16 19">
    <name type="scientific">Pectobacterium parmentieri</name>
    <dbReference type="NCBI Taxonomy" id="1905730"/>
    <lineage>
        <taxon>Bacteria</taxon>
        <taxon>Pseudomonadati</taxon>
        <taxon>Pseudomonadota</taxon>
        <taxon>Gammaproteobacteria</taxon>
        <taxon>Enterobacterales</taxon>
        <taxon>Pectobacteriaceae</taxon>
        <taxon>Pectobacterium</taxon>
    </lineage>
</organism>
<dbReference type="SUPFAM" id="SSF53613">
    <property type="entry name" value="Ribokinase-like"/>
    <property type="match status" value="1"/>
</dbReference>
<dbReference type="PANTHER" id="PTHR10584">
    <property type="entry name" value="SUGAR KINASE"/>
    <property type="match status" value="1"/>
</dbReference>
<sequence>MFLEERRNQILAYLAKHERASVDYLATAFAVSKETIRSDLNELARLHLIQRCYGGAIIVRRLLQSELIAPSGENFEVLLKRLEKQNRHQTSKQKGNSMNGKVCILGSFNVDIVAKVMRFPKGGESIMAQGSAIGPGGKGANQAMAASRAGAQVYFIAKVGTDQFSQFAYDHFTASDIHSFKLYQSDSEPTGNAIIYVSQQNGENMIAIHPGANQTITDDEVAAIASELTTSDVLLVQLENNFSATLNAIKLAHTLGKKVILNPAPYSSEILPYLDYLDVITPNETEASLLSGIDIHDVDDAKEAALKIAALGAKRVIITMGSRGALLLDGKQFQHIPAFPALGVDTTGAGDAFNGAFAAALANGQSLVQAATYASAFASLAVEREGASNMPEHQQVIARLSQR</sequence>
<dbReference type="Pfam" id="PF00294">
    <property type="entry name" value="PfkB"/>
    <property type="match status" value="1"/>
</dbReference>
<dbReference type="PROSITE" id="PS51000">
    <property type="entry name" value="HTH_DEOR_2"/>
    <property type="match status" value="1"/>
</dbReference>
<dbReference type="PANTHER" id="PTHR10584:SF166">
    <property type="entry name" value="RIBOKINASE"/>
    <property type="match status" value="1"/>
</dbReference>
<feature type="domain" description="HTH deoR-type" evidence="15">
    <location>
        <begin position="3"/>
        <end position="58"/>
    </location>
</feature>
<evidence type="ECO:0000256" key="12">
    <source>
        <dbReference type="ARBA" id="ARBA00023163"/>
    </source>
</evidence>
<comment type="subcellular location">
    <subcellularLocation>
        <location evidence="14">Cytoplasm</location>
    </subcellularLocation>
</comment>
<dbReference type="AlphaFoldDB" id="A0A0H3IBB5"/>
<dbReference type="PATRIC" id="fig|1166016.3.peg.4363"/>
<dbReference type="InterPro" id="IPR029056">
    <property type="entry name" value="Ribokinase-like"/>
</dbReference>
<dbReference type="Proteomes" id="UP000008044">
    <property type="component" value="Chromosome"/>
</dbReference>
<reference evidence="16" key="2">
    <citation type="submission" date="2012-03" db="EMBL/GenBank/DDBJ databases">
        <authorList>
            <person name="Koskinen P."/>
            <person name="Laine P."/>
            <person name="Niemi O."/>
            <person name="Nykyri J."/>
            <person name="Harjunpaa H."/>
            <person name="Auvinen P."/>
            <person name="Paulin L."/>
            <person name="Pirhonen M."/>
            <person name="Palva T."/>
            <person name="Holm L."/>
        </authorList>
    </citation>
    <scope>NUCLEOTIDE SEQUENCE</scope>
    <source>
        <strain evidence="16">SCC3193</strain>
    </source>
</reference>
<dbReference type="GO" id="GO:0005524">
    <property type="term" value="F:ATP binding"/>
    <property type="evidence" value="ECO:0007669"/>
    <property type="project" value="UniProtKB-UniRule"/>
</dbReference>
<evidence type="ECO:0000256" key="9">
    <source>
        <dbReference type="ARBA" id="ARBA00022842"/>
    </source>
</evidence>
<evidence type="ECO:0000256" key="8">
    <source>
        <dbReference type="ARBA" id="ARBA00022840"/>
    </source>
</evidence>
<dbReference type="InterPro" id="IPR036390">
    <property type="entry name" value="WH_DNA-bd_sf"/>
</dbReference>
<dbReference type="KEGG" id="pec:W5S_4283"/>
<dbReference type="RefSeq" id="WP_014701729.1">
    <property type="nucleotide sequence ID" value="NC_017845.1"/>
</dbReference>
<feature type="binding site" evidence="14">
    <location>
        <position position="386"/>
    </location>
    <ligand>
        <name>K(+)</name>
        <dbReference type="ChEBI" id="CHEBI:29103"/>
    </ligand>
</feature>
<feature type="binding site" evidence="14">
    <location>
        <position position="345"/>
    </location>
    <ligand>
        <name>K(+)</name>
        <dbReference type="ChEBI" id="CHEBI:29103"/>
    </ligand>
</feature>
<keyword evidence="7 14" id="KW-0418">Kinase</keyword>
<dbReference type="UniPathway" id="UPA00916">
    <property type="reaction ID" value="UER00889"/>
</dbReference>
<feature type="active site" description="Proton acceptor" evidence="14">
    <location>
        <position position="351"/>
    </location>
</feature>
<evidence type="ECO:0000256" key="3">
    <source>
        <dbReference type="ARBA" id="ARBA00016943"/>
    </source>
</evidence>
<dbReference type="Gene3D" id="3.40.1190.20">
    <property type="match status" value="1"/>
</dbReference>
<dbReference type="GO" id="GO:0005829">
    <property type="term" value="C:cytosol"/>
    <property type="evidence" value="ECO:0007669"/>
    <property type="project" value="TreeGrafter"/>
</dbReference>
<evidence type="ECO:0000313" key="18">
    <source>
        <dbReference type="EMBL" id="RKO78081.1"/>
    </source>
</evidence>
<feature type="binding site" evidence="14">
    <location>
        <position position="381"/>
    </location>
    <ligand>
        <name>K(+)</name>
        <dbReference type="ChEBI" id="CHEBI:29103"/>
    </ligand>
</feature>
<dbReference type="SUPFAM" id="SSF46785">
    <property type="entry name" value="Winged helix' DNA-binding domain"/>
    <property type="match status" value="1"/>
</dbReference>
<dbReference type="FunFam" id="3.40.1190.20:FF:000019">
    <property type="entry name" value="Ribokinase"/>
    <property type="match status" value="1"/>
</dbReference>
<dbReference type="PROSITE" id="PS00584">
    <property type="entry name" value="PFKB_KINASES_2"/>
    <property type="match status" value="1"/>
</dbReference>
<dbReference type="InterPro" id="IPR001034">
    <property type="entry name" value="DeoR_HTH"/>
</dbReference>
<dbReference type="Pfam" id="PF08220">
    <property type="entry name" value="HTH_DeoR"/>
    <property type="match status" value="1"/>
</dbReference>
<comment type="activity regulation">
    <text evidence="14">Activated by a monovalent cation that binds near, but not in, the active site. The most likely occupant of the site in vivo is potassium. Ion binding induces a conformational change that may alter substrate affinity.</text>
</comment>
<evidence type="ECO:0000313" key="20">
    <source>
        <dbReference type="Proteomes" id="UP000269665"/>
    </source>
</evidence>
<keyword evidence="13 14" id="KW-0119">Carbohydrate metabolism</keyword>
<dbReference type="InterPro" id="IPR002139">
    <property type="entry name" value="Ribo/fructo_kinase"/>
</dbReference>
<gene>
    <name evidence="14 17" type="primary">rbsK</name>
    <name evidence="16" type="ordered locus">W5S_4283</name>
    <name evidence="18" type="ORF">C5E00_15375</name>
    <name evidence="17" type="ORF">F6Q06_03025</name>
</gene>
<evidence type="ECO:0000256" key="6">
    <source>
        <dbReference type="ARBA" id="ARBA00022741"/>
    </source>
</evidence>
<evidence type="ECO:0000256" key="5">
    <source>
        <dbReference type="ARBA" id="ARBA00022723"/>
    </source>
</evidence>
<keyword evidence="4 14" id="KW-0808">Transferase</keyword>
<proteinExistence type="inferred from homology"/>
<feature type="binding site" evidence="14">
    <location>
        <begin position="109"/>
        <end position="111"/>
    </location>
    <ligand>
        <name>substrate</name>
    </ligand>
</feature>
<feature type="binding site" evidence="14">
    <location>
        <begin position="350"/>
        <end position="351"/>
    </location>
    <ligand>
        <name>ATP</name>
        <dbReference type="ChEBI" id="CHEBI:30616"/>
    </ligand>
</feature>
<reference evidence="18 20" key="3">
    <citation type="journal article" date="2018" name="BMC Genomics">
        <title>High genomic variability in the plant pathogenic bacterium Pectobacterium parmentieri deciphered from de novo assembled complete genomes.</title>
        <authorList>
            <person name="Zoledowska S."/>
            <person name="Motyka-Pomagruk A."/>
            <person name="Sledz W."/>
            <person name="Mengoni A."/>
            <person name="Lojkowska E."/>
        </authorList>
    </citation>
    <scope>NUCLEOTIDE SEQUENCE [LARGE SCALE GENOMIC DNA]</scope>
    <source>
        <strain evidence="18 20">IFB5626</strain>
    </source>
</reference>
<name>A0A0H3IBB5_PECPM</name>
<reference evidence="21" key="4">
    <citation type="submission" date="2023-07" db="EMBL/GenBank/DDBJ databases">
        <title>Identification of Pectobacterium versatile causing blackleg of potato from New York State with a whole genome sequencing approach.</title>
        <authorList>
            <person name="Ma X."/>
            <person name="Swingle B."/>
        </authorList>
    </citation>
    <scope>NUCLEOTIDE SEQUENCE [LARGE SCALE GENOMIC DNA]</scope>
    <source>
        <strain evidence="21">NY1588A</strain>
    </source>
</reference>
<dbReference type="EMBL" id="PSZG01000001">
    <property type="protein sequence ID" value="RKO78081.1"/>
    <property type="molecule type" value="Genomic_DNA"/>
</dbReference>
<dbReference type="GO" id="GO:0004747">
    <property type="term" value="F:ribokinase activity"/>
    <property type="evidence" value="ECO:0007669"/>
    <property type="project" value="UniProtKB-UniRule"/>
</dbReference>
<comment type="subunit">
    <text evidence="14">Homodimer.</text>
</comment>
<dbReference type="eggNOG" id="COG1349">
    <property type="taxonomic scope" value="Bacteria"/>
</dbReference>
<accession>A0A0H3IBB5</accession>